<evidence type="ECO:0000313" key="3">
    <source>
        <dbReference type="Proteomes" id="UP000030355"/>
    </source>
</evidence>
<evidence type="ECO:0000256" key="1">
    <source>
        <dbReference type="SAM" id="Phobius"/>
    </source>
</evidence>
<gene>
    <name evidence="2" type="ORF">EU95_1213</name>
</gene>
<feature type="transmembrane region" description="Helical" evidence="1">
    <location>
        <begin position="22"/>
        <end position="43"/>
    </location>
</feature>
<dbReference type="EMBL" id="JNAL01000013">
    <property type="protein sequence ID" value="KGF95735.1"/>
    <property type="molecule type" value="Genomic_DNA"/>
</dbReference>
<protein>
    <submittedName>
        <fullName evidence="2">Uncharacterized protein</fullName>
    </submittedName>
</protein>
<evidence type="ECO:0000313" key="2">
    <source>
        <dbReference type="EMBL" id="KGF95735.1"/>
    </source>
</evidence>
<dbReference type="RefSeq" id="WP_193742483.1">
    <property type="nucleotide sequence ID" value="NZ_CP138977.1"/>
</dbReference>
<keyword evidence="1" id="KW-1133">Transmembrane helix</keyword>
<keyword evidence="1" id="KW-0812">Transmembrane</keyword>
<dbReference type="AlphaFoldDB" id="A0A0A2A2B5"/>
<proteinExistence type="predicted"/>
<name>A0A0A2A2B5_PROMR</name>
<dbReference type="Proteomes" id="UP000030355">
    <property type="component" value="Unassembled WGS sequence"/>
</dbReference>
<organism evidence="2 3">
    <name type="scientific">Prochlorococcus marinus str. MIT 9201</name>
    <dbReference type="NCBI Taxonomy" id="93057"/>
    <lineage>
        <taxon>Bacteria</taxon>
        <taxon>Bacillati</taxon>
        <taxon>Cyanobacteriota</taxon>
        <taxon>Cyanophyceae</taxon>
        <taxon>Synechococcales</taxon>
        <taxon>Prochlorococcaceae</taxon>
        <taxon>Prochlorococcus</taxon>
    </lineage>
</organism>
<sequence length="52" mass="5718">MKLESISVAGKASNQSGVGKKFLIISISITVVLNLSIAIWFFMNDMGRFLIK</sequence>
<keyword evidence="1" id="KW-0472">Membrane</keyword>
<accession>A0A0A2A2B5</accession>
<reference evidence="3" key="1">
    <citation type="journal article" date="2014" name="Sci. Data">
        <title>Genomes of diverse isolates of the marine cyanobacterium Prochlorococcus.</title>
        <authorList>
            <person name="Biller S."/>
            <person name="Berube P."/>
            <person name="Thompson J."/>
            <person name="Kelly L."/>
            <person name="Roggensack S."/>
            <person name="Awad L."/>
            <person name="Roache-Johnson K."/>
            <person name="Ding H."/>
            <person name="Giovannoni S.J."/>
            <person name="Moore L.R."/>
            <person name="Chisholm S.W."/>
        </authorList>
    </citation>
    <scope>NUCLEOTIDE SEQUENCE [LARGE SCALE GENOMIC DNA]</scope>
    <source>
        <strain evidence="3">MIT 9201</strain>
    </source>
</reference>
<comment type="caution">
    <text evidence="2">The sequence shown here is derived from an EMBL/GenBank/DDBJ whole genome shotgun (WGS) entry which is preliminary data.</text>
</comment>